<organism evidence="1 2">
    <name type="scientific">Trichinella nativa</name>
    <dbReference type="NCBI Taxonomy" id="6335"/>
    <lineage>
        <taxon>Eukaryota</taxon>
        <taxon>Metazoa</taxon>
        <taxon>Ecdysozoa</taxon>
        <taxon>Nematoda</taxon>
        <taxon>Enoplea</taxon>
        <taxon>Dorylaimia</taxon>
        <taxon>Trichinellida</taxon>
        <taxon>Trichinellidae</taxon>
        <taxon>Trichinella</taxon>
    </lineage>
</organism>
<accession>A0A0V1KRW6</accession>
<evidence type="ECO:0000313" key="1">
    <source>
        <dbReference type="EMBL" id="KRZ50004.1"/>
    </source>
</evidence>
<sequence>MFSDEYLSVSGKLVILSSSSYLEAFLPPWIVIWELVPPCHGGGIQCEIFS</sequence>
<dbReference type="EMBL" id="JYDW01000284">
    <property type="protein sequence ID" value="KRZ50004.1"/>
    <property type="molecule type" value="Genomic_DNA"/>
</dbReference>
<dbReference type="AlphaFoldDB" id="A0A0V1KRW6"/>
<evidence type="ECO:0000313" key="2">
    <source>
        <dbReference type="Proteomes" id="UP000054721"/>
    </source>
</evidence>
<proteinExistence type="predicted"/>
<name>A0A0V1KRW6_9BILA</name>
<gene>
    <name evidence="1" type="ORF">T02_24</name>
</gene>
<reference evidence="1 2" key="1">
    <citation type="submission" date="2015-05" db="EMBL/GenBank/DDBJ databases">
        <title>Evolution of Trichinella species and genotypes.</title>
        <authorList>
            <person name="Korhonen P.K."/>
            <person name="Edoardo P."/>
            <person name="Giuseppe L.R."/>
            <person name="Gasser R.B."/>
        </authorList>
    </citation>
    <scope>NUCLEOTIDE SEQUENCE [LARGE SCALE GENOMIC DNA]</scope>
    <source>
        <strain evidence="1">ISS10</strain>
    </source>
</reference>
<keyword evidence="2" id="KW-1185">Reference proteome</keyword>
<protein>
    <submittedName>
        <fullName evidence="1">Uncharacterized protein</fullName>
    </submittedName>
</protein>
<dbReference type="Proteomes" id="UP000054721">
    <property type="component" value="Unassembled WGS sequence"/>
</dbReference>
<comment type="caution">
    <text evidence="1">The sequence shown here is derived from an EMBL/GenBank/DDBJ whole genome shotgun (WGS) entry which is preliminary data.</text>
</comment>